<dbReference type="NCBIfam" id="TIGR01439">
    <property type="entry name" value="lp_hng_hel_AbrB"/>
    <property type="match status" value="1"/>
</dbReference>
<protein>
    <recommendedName>
        <fullName evidence="2">SpoVT-AbrB domain-containing protein</fullName>
    </recommendedName>
</protein>
<proteinExistence type="predicted"/>
<dbReference type="PROSITE" id="PS51740">
    <property type="entry name" value="SPOVT_ABRB"/>
    <property type="match status" value="1"/>
</dbReference>
<dbReference type="InterPro" id="IPR037914">
    <property type="entry name" value="SpoVT-AbrB_sf"/>
</dbReference>
<keyword evidence="1" id="KW-0238">DNA-binding</keyword>
<sequence>MIEMKVSEGGRVVIPAEIRRELRLTDGEMVCFELVGSGEVRLMSKAQRLLRAREAFLQRLPIQPGRSLAEELINERRASSEV</sequence>
<dbReference type="Gene3D" id="2.10.260.10">
    <property type="match status" value="1"/>
</dbReference>
<feature type="domain" description="SpoVT-AbrB" evidence="2">
    <location>
        <begin position="1"/>
        <end position="47"/>
    </location>
</feature>
<organism evidence="3 4">
    <name type="scientific">Sphaerotilus microaerophilus</name>
    <dbReference type="NCBI Taxonomy" id="2914710"/>
    <lineage>
        <taxon>Bacteria</taxon>
        <taxon>Pseudomonadati</taxon>
        <taxon>Pseudomonadota</taxon>
        <taxon>Betaproteobacteria</taxon>
        <taxon>Burkholderiales</taxon>
        <taxon>Sphaerotilaceae</taxon>
        <taxon>Sphaerotilus</taxon>
    </lineage>
</organism>
<dbReference type="RefSeq" id="WP_251971874.1">
    <property type="nucleotide sequence ID" value="NZ_AP025730.1"/>
</dbReference>
<dbReference type="Pfam" id="PF04014">
    <property type="entry name" value="MazE_antitoxin"/>
    <property type="match status" value="1"/>
</dbReference>
<dbReference type="SMART" id="SM00966">
    <property type="entry name" value="SpoVT_AbrB"/>
    <property type="match status" value="1"/>
</dbReference>
<gene>
    <name evidence="3" type="ORF">CATMQ487_05700</name>
</gene>
<keyword evidence="4" id="KW-1185">Reference proteome</keyword>
<reference evidence="3" key="1">
    <citation type="submission" date="2022-04" db="EMBL/GenBank/DDBJ databases">
        <title>Whole genome sequence of Sphaerotilus sp. FB-5.</title>
        <authorList>
            <person name="Takeda M."/>
            <person name="Narihara S."/>
            <person name="Akimoto M."/>
            <person name="Akimoto R."/>
            <person name="Nishiyashiki S."/>
            <person name="Murakami T."/>
        </authorList>
    </citation>
    <scope>NUCLEOTIDE SEQUENCE</scope>
    <source>
        <strain evidence="3">FB-5</strain>
    </source>
</reference>
<dbReference type="SUPFAM" id="SSF89447">
    <property type="entry name" value="AbrB/MazE/MraZ-like"/>
    <property type="match status" value="1"/>
</dbReference>
<name>A0ABN6PK52_9BURK</name>
<evidence type="ECO:0000256" key="1">
    <source>
        <dbReference type="PROSITE-ProRule" id="PRU01076"/>
    </source>
</evidence>
<accession>A0ABN6PK52</accession>
<dbReference type="EMBL" id="AP025730">
    <property type="protein sequence ID" value="BDI03600.1"/>
    <property type="molecule type" value="Genomic_DNA"/>
</dbReference>
<dbReference type="Proteomes" id="UP001057498">
    <property type="component" value="Chromosome"/>
</dbReference>
<evidence type="ECO:0000259" key="2">
    <source>
        <dbReference type="PROSITE" id="PS51740"/>
    </source>
</evidence>
<dbReference type="InterPro" id="IPR007159">
    <property type="entry name" value="SpoVT-AbrB_dom"/>
</dbReference>
<evidence type="ECO:0000313" key="3">
    <source>
        <dbReference type="EMBL" id="BDI03600.1"/>
    </source>
</evidence>
<evidence type="ECO:0000313" key="4">
    <source>
        <dbReference type="Proteomes" id="UP001057498"/>
    </source>
</evidence>